<gene>
    <name evidence="2" type="ORF">Xhom_03987</name>
</gene>
<dbReference type="AlphaFoldDB" id="A0A2G0Q1K7"/>
<dbReference type="RefSeq" id="WP_157104612.1">
    <property type="nucleotide sequence ID" value="NZ_CAWNQJ010000101.1"/>
</dbReference>
<evidence type="ECO:0000313" key="2">
    <source>
        <dbReference type="EMBL" id="PHM53103.1"/>
    </source>
</evidence>
<name>A0A2G0Q1K7_XENHO</name>
<dbReference type="EMBL" id="NJAI01000007">
    <property type="protein sequence ID" value="PHM53103.1"/>
    <property type="molecule type" value="Genomic_DNA"/>
</dbReference>
<accession>A0A2G0Q1K7</accession>
<evidence type="ECO:0000256" key="1">
    <source>
        <dbReference type="SAM" id="SignalP"/>
    </source>
</evidence>
<proteinExistence type="predicted"/>
<sequence>MLKIIATALFLMPAVVNVASFDCTKATSKAEKLICSTPVLSQAYDVLYVDYL</sequence>
<reference evidence="2 3" key="1">
    <citation type="journal article" date="2017" name="Nat. Microbiol.">
        <title>Natural product diversity associated with the nematode symbionts Photorhabdus and Xenorhabdus.</title>
        <authorList>
            <person name="Tobias N.J."/>
            <person name="Wolff H."/>
            <person name="Djahanschiri B."/>
            <person name="Grundmann F."/>
            <person name="Kronenwerth M."/>
            <person name="Shi Y.M."/>
            <person name="Simonyi S."/>
            <person name="Grun P."/>
            <person name="Shapiro-Ilan D."/>
            <person name="Pidot S.J."/>
            <person name="Stinear T.P."/>
            <person name="Ebersberger I."/>
            <person name="Bode H.B."/>
        </authorList>
    </citation>
    <scope>NUCLEOTIDE SEQUENCE [LARGE SCALE GENOMIC DNA]</scope>
    <source>
        <strain evidence="2 3">DSM 17903</strain>
    </source>
</reference>
<dbReference type="OrthoDB" id="1522627at2"/>
<organism evidence="2 3">
    <name type="scientific">Xenorhabdus hominickii</name>
    <dbReference type="NCBI Taxonomy" id="351679"/>
    <lineage>
        <taxon>Bacteria</taxon>
        <taxon>Pseudomonadati</taxon>
        <taxon>Pseudomonadota</taxon>
        <taxon>Gammaproteobacteria</taxon>
        <taxon>Enterobacterales</taxon>
        <taxon>Morganellaceae</taxon>
        <taxon>Xenorhabdus</taxon>
    </lineage>
</organism>
<feature type="chain" id="PRO_5013948053" evidence="1">
    <location>
        <begin position="19"/>
        <end position="52"/>
    </location>
</feature>
<protein>
    <submittedName>
        <fullName evidence="2">Uncharacterized protein</fullName>
    </submittedName>
</protein>
<comment type="caution">
    <text evidence="2">The sequence shown here is derived from an EMBL/GenBank/DDBJ whole genome shotgun (WGS) entry which is preliminary data.</text>
</comment>
<evidence type="ECO:0000313" key="3">
    <source>
        <dbReference type="Proteomes" id="UP000225433"/>
    </source>
</evidence>
<keyword evidence="1" id="KW-0732">Signal</keyword>
<feature type="signal peptide" evidence="1">
    <location>
        <begin position="1"/>
        <end position="18"/>
    </location>
</feature>
<dbReference type="Proteomes" id="UP000225433">
    <property type="component" value="Unassembled WGS sequence"/>
</dbReference>